<dbReference type="PANTHER" id="PTHR21708:SF26">
    <property type="entry name" value="2-DEHYDROPANTOATE 2-REDUCTASE"/>
    <property type="match status" value="1"/>
</dbReference>
<organism evidence="2 3">
    <name type="scientific">Moniliophthora roreri (strain MCA 2997)</name>
    <name type="common">Cocoa frosty pod rot fungus</name>
    <name type="synonym">Crinipellis roreri</name>
    <dbReference type="NCBI Taxonomy" id="1381753"/>
    <lineage>
        <taxon>Eukaryota</taxon>
        <taxon>Fungi</taxon>
        <taxon>Dikarya</taxon>
        <taxon>Basidiomycota</taxon>
        <taxon>Agaricomycotina</taxon>
        <taxon>Agaricomycetes</taxon>
        <taxon>Agaricomycetidae</taxon>
        <taxon>Agaricales</taxon>
        <taxon>Marasmiineae</taxon>
        <taxon>Marasmiaceae</taxon>
        <taxon>Moniliophthora</taxon>
    </lineage>
</organism>
<dbReference type="Proteomes" id="UP000017559">
    <property type="component" value="Unassembled WGS sequence"/>
</dbReference>
<sequence>MSPQRKEVLPVGLGGVGAICECPRIETGCVYIHTSKKSARNGPTSTPVLLAVADAADQSYGCVFIATKVVPEILTTEEMLAPVLTKSYTDCTYIAERLGRDLKELDTAGCGGVRRGEAAILSDLGDLNSILEAGGVGVNVMPEIQRQKPKKNMLNLAFATLANHTTPSIFQPPPSDPTKEFNEPYVHSTTVHLTEEFSIPNIKAVLAEAISVGHALRSPDTEDDLPSDTVTKFLEFVGIGHVNLENDHPPSMLLDMRQGKPMEVEVILDEVVRLAKRVGVVIPRIEMMYAILLAVQNQISARFVMRRHYCRFMYRPPGTMIVNTPKKLTSSNETYYAPVIVRFLPQD</sequence>
<gene>
    <name evidence="2" type="ORF">Moror_3070</name>
</gene>
<dbReference type="InterPro" id="IPR008927">
    <property type="entry name" value="6-PGluconate_DH-like_C_sf"/>
</dbReference>
<dbReference type="Gene3D" id="1.10.1040.10">
    <property type="entry name" value="N-(1-d-carboxylethyl)-l-norvaline Dehydrogenase, domain 2"/>
    <property type="match status" value="1"/>
</dbReference>
<evidence type="ECO:0000313" key="3">
    <source>
        <dbReference type="Proteomes" id="UP000017559"/>
    </source>
</evidence>
<dbReference type="PANTHER" id="PTHR21708">
    <property type="entry name" value="PROBABLE 2-DEHYDROPANTOATE 2-REDUCTASE"/>
    <property type="match status" value="1"/>
</dbReference>
<dbReference type="AlphaFoldDB" id="V2X4E8"/>
<feature type="domain" description="Ketopantoate reductase C-terminal" evidence="1">
    <location>
        <begin position="202"/>
        <end position="295"/>
    </location>
</feature>
<dbReference type="GO" id="GO:0005737">
    <property type="term" value="C:cytoplasm"/>
    <property type="evidence" value="ECO:0007669"/>
    <property type="project" value="TreeGrafter"/>
</dbReference>
<name>V2X4E8_MONRO</name>
<dbReference type="EMBL" id="AWSO01000630">
    <property type="protein sequence ID" value="ESK88667.1"/>
    <property type="molecule type" value="Genomic_DNA"/>
</dbReference>
<reference evidence="2 3" key="1">
    <citation type="journal article" date="2014" name="BMC Genomics">
        <title>Genome and secretome analysis of the hemibiotrophic fungal pathogen, Moniliophthora roreri, which causes frosty pod rot disease of cacao: mechanisms of the biotrophic and necrotrophic phases.</title>
        <authorList>
            <person name="Meinhardt L.W."/>
            <person name="Costa G.G.L."/>
            <person name="Thomazella D.P.T."/>
            <person name="Teixeira P.J.P.L."/>
            <person name="Carazzolle M.F."/>
            <person name="Schuster S.C."/>
            <person name="Carlson J.E."/>
            <person name="Guiltinan M.J."/>
            <person name="Mieczkowski P."/>
            <person name="Farmer A."/>
            <person name="Ramaraj T."/>
            <person name="Crozier J."/>
            <person name="Davis R.E."/>
            <person name="Shao J."/>
            <person name="Melnick R.L."/>
            <person name="Pereira G.A.G."/>
            <person name="Bailey B.A."/>
        </authorList>
    </citation>
    <scope>NUCLEOTIDE SEQUENCE [LARGE SCALE GENOMIC DNA]</scope>
    <source>
        <strain evidence="2 3">MCA 2997</strain>
    </source>
</reference>
<dbReference type="KEGG" id="mrr:Moror_3070"/>
<dbReference type="InterPro" id="IPR051402">
    <property type="entry name" value="KPR-Related"/>
</dbReference>
<accession>V2X4E8</accession>
<proteinExistence type="predicted"/>
<protein>
    <submittedName>
        <fullName evidence="2">Ketopantoate reductase family</fullName>
    </submittedName>
</protein>
<evidence type="ECO:0000313" key="2">
    <source>
        <dbReference type="EMBL" id="ESK88667.1"/>
    </source>
</evidence>
<keyword evidence="3" id="KW-1185">Reference proteome</keyword>
<dbReference type="STRING" id="1381753.V2X4E8"/>
<comment type="caution">
    <text evidence="2">The sequence shown here is derived from an EMBL/GenBank/DDBJ whole genome shotgun (WGS) entry which is preliminary data.</text>
</comment>
<dbReference type="SUPFAM" id="SSF48179">
    <property type="entry name" value="6-phosphogluconate dehydrogenase C-terminal domain-like"/>
    <property type="match status" value="1"/>
</dbReference>
<dbReference type="OrthoDB" id="3609at2759"/>
<dbReference type="Pfam" id="PF08546">
    <property type="entry name" value="ApbA_C"/>
    <property type="match status" value="1"/>
</dbReference>
<dbReference type="HOGENOM" id="CLU_031468_2_1_1"/>
<dbReference type="InterPro" id="IPR013752">
    <property type="entry name" value="KPA_reductase"/>
</dbReference>
<dbReference type="InterPro" id="IPR013328">
    <property type="entry name" value="6PGD_dom2"/>
</dbReference>
<evidence type="ECO:0000259" key="1">
    <source>
        <dbReference type="Pfam" id="PF08546"/>
    </source>
</evidence>